<dbReference type="InterPro" id="IPR027842">
    <property type="entry name" value="HAM1-like_C"/>
</dbReference>
<dbReference type="InterPro" id="IPR017943">
    <property type="entry name" value="Bactericidal_perm-incr_a/b_dom"/>
</dbReference>
<organism evidence="4 5">
    <name type="scientific">Lyophyllum shimeji</name>
    <name type="common">Hon-shimeji</name>
    <name type="synonym">Tricholoma shimeji</name>
    <dbReference type="NCBI Taxonomy" id="47721"/>
    <lineage>
        <taxon>Eukaryota</taxon>
        <taxon>Fungi</taxon>
        <taxon>Dikarya</taxon>
        <taxon>Basidiomycota</taxon>
        <taxon>Agaricomycotina</taxon>
        <taxon>Agaricomycetes</taxon>
        <taxon>Agaricomycetidae</taxon>
        <taxon>Agaricales</taxon>
        <taxon>Tricholomatineae</taxon>
        <taxon>Lyophyllaceae</taxon>
        <taxon>Lyophyllum</taxon>
    </lineage>
</organism>
<accession>A0A9P3UML7</accession>
<keyword evidence="5" id="KW-1185">Reference proteome</keyword>
<evidence type="ECO:0000313" key="5">
    <source>
        <dbReference type="Proteomes" id="UP001063166"/>
    </source>
</evidence>
<dbReference type="InterPro" id="IPR045967">
    <property type="entry name" value="HAM1-like_N"/>
</dbReference>
<feature type="region of interest" description="Disordered" evidence="1">
    <location>
        <begin position="216"/>
        <end position="310"/>
    </location>
</feature>
<feature type="region of interest" description="Disordered" evidence="1">
    <location>
        <begin position="354"/>
        <end position="387"/>
    </location>
</feature>
<dbReference type="PANTHER" id="PTHR31138">
    <property type="entry name" value="CHROMOSOME 19, WHOLE GENOME SHOTGUN SEQUENCE"/>
    <property type="match status" value="1"/>
</dbReference>
<protein>
    <submittedName>
        <fullName evidence="4">Uncharacterized protein</fullName>
    </submittedName>
</protein>
<dbReference type="Pfam" id="PF19343">
    <property type="entry name" value="HAM1_N"/>
    <property type="match status" value="3"/>
</dbReference>
<feature type="domain" description="HAM1-like N-terminal" evidence="3">
    <location>
        <begin position="15"/>
        <end position="140"/>
    </location>
</feature>
<dbReference type="Gene3D" id="3.15.10.10">
    <property type="entry name" value="Bactericidal permeability-increasing protein, domain 1"/>
    <property type="match status" value="1"/>
</dbReference>
<feature type="region of interest" description="Disordered" evidence="1">
    <location>
        <begin position="1"/>
        <end position="27"/>
    </location>
</feature>
<dbReference type="SUPFAM" id="SSF55394">
    <property type="entry name" value="Bactericidal permeability-increasing protein, BPI"/>
    <property type="match status" value="1"/>
</dbReference>
<dbReference type="AlphaFoldDB" id="A0A9P3UML7"/>
<feature type="domain" description="HAM1-like C-terminal" evidence="2">
    <location>
        <begin position="764"/>
        <end position="911"/>
    </location>
</feature>
<evidence type="ECO:0000256" key="1">
    <source>
        <dbReference type="SAM" id="MobiDB-lite"/>
    </source>
</evidence>
<gene>
    <name evidence="4" type="ORF">LshimejAT787_0311970</name>
</gene>
<comment type="caution">
    <text evidence="4">The sequence shown here is derived from an EMBL/GenBank/DDBJ whole genome shotgun (WGS) entry which is preliminary data.</text>
</comment>
<evidence type="ECO:0000259" key="3">
    <source>
        <dbReference type="Pfam" id="PF19343"/>
    </source>
</evidence>
<feature type="domain" description="HAM1-like N-terminal" evidence="3">
    <location>
        <begin position="167"/>
        <end position="303"/>
    </location>
</feature>
<sequence>MSLPPARKQVSERPHPNSVADPVNKAHKDKDVERKLRFYGIIEAFRLGKLPTNEQIDNALRYLLEHSIIESPALSNDGKTLVRDTRDIIETMRLMVRERNADELLQEFIWHTRSMDKEAVAGKAREAVEAGKGTIEQQREAREAEARQGICAFPSPECKLTPLHFANPAVQHLRTILSLILTNSEVRKLLTDFSVIGRDLLATGLSKAAETVAPPKEAVAEAHKPAPSDQFVSAGGKPVGTKETPVVEAKVPGTETNVQQHPKMEESPRAEKEEDVQKEEESKARETRERTGAEAGGGEHQPNVSPEQTHAREFGQEAVRTGIETDRMETTASGIGGQGAPVDRTAAGAIQDVRGEKAEAERVAKEGGAGPGAPAREEEENGEKKRSFMERLRGTRENITERMKEEHRERLERGKKFLAEEYFPPERREQFIFRAKKVIIECQKHEDYQEALRWLLSYLEESAGRIRQTTEERAKEREKVTDEAKPLQQALSELRTLLERFANGKSMDDILDAFGALADDARRDKELRDWFGAVDGYIRKVLLEPGYVVEPQCNDEANRLREDGRKFYDDKYKEHFDRLFDTTGDWFRAMGEDPINKRFGEDWARLTKDLLFDSEGSLKFKPELWNDVRKVILPQVVDKVGYIPIPRIEYTDEGLDLVVENLTLSGRNLFPNMVSLEAHNYVKFSPYRAINDEQSHRFTLTFAQMQADMRDVAFYYKKKTGVPKMKDSGLMDVLLGGTGLTATVSLVSAGQDRSSIFKVEDVHVKVDALNFSVRDSKHEFLYKTLKPIATTLIKRQIQKAVSDALVTGLEYVDGQLVRVRDRMEAARAEEGEGRTQALQNLFKREKREAEAAAAAPPPGPPPSQFKVVANKRHSLLQQAGHPAGWVNRAAELKGEVVEKGQDWRSEAFNIVA</sequence>
<feature type="compositionally biased region" description="Basic and acidic residues" evidence="1">
    <location>
        <begin position="279"/>
        <end position="292"/>
    </location>
</feature>
<dbReference type="EMBL" id="BRPK01000003">
    <property type="protein sequence ID" value="GLB36910.1"/>
    <property type="molecule type" value="Genomic_DNA"/>
</dbReference>
<proteinExistence type="predicted"/>
<dbReference type="GO" id="GO:0008289">
    <property type="term" value="F:lipid binding"/>
    <property type="evidence" value="ECO:0007669"/>
    <property type="project" value="InterPro"/>
</dbReference>
<evidence type="ECO:0000259" key="2">
    <source>
        <dbReference type="Pfam" id="PF14613"/>
    </source>
</evidence>
<feature type="compositionally biased region" description="Basic and acidic residues" evidence="1">
    <location>
        <begin position="354"/>
        <end position="365"/>
    </location>
</feature>
<reference evidence="4" key="1">
    <citation type="submission" date="2022-07" db="EMBL/GenBank/DDBJ databases">
        <title>The genome of Lyophyllum shimeji provides insight into the initial evolution of ectomycorrhizal fungal genome.</title>
        <authorList>
            <person name="Kobayashi Y."/>
            <person name="Shibata T."/>
            <person name="Hirakawa H."/>
            <person name="Shigenobu S."/>
            <person name="Nishiyama T."/>
            <person name="Yamada A."/>
            <person name="Hasebe M."/>
            <person name="Kawaguchi M."/>
        </authorList>
    </citation>
    <scope>NUCLEOTIDE SEQUENCE</scope>
    <source>
        <strain evidence="4">AT787</strain>
    </source>
</reference>
<dbReference type="PANTHER" id="PTHR31138:SF1">
    <property type="entry name" value="PDZ DOMAIN-CONTAINING PROTEIN"/>
    <property type="match status" value="1"/>
</dbReference>
<dbReference type="Pfam" id="PF14613">
    <property type="entry name" value="HAM1_C"/>
    <property type="match status" value="1"/>
</dbReference>
<dbReference type="OrthoDB" id="19394at2759"/>
<feature type="compositionally biased region" description="Basic and acidic residues" evidence="1">
    <location>
        <begin position="262"/>
        <end position="272"/>
    </location>
</feature>
<dbReference type="Proteomes" id="UP001063166">
    <property type="component" value="Unassembled WGS sequence"/>
</dbReference>
<evidence type="ECO:0000313" key="4">
    <source>
        <dbReference type="EMBL" id="GLB36910.1"/>
    </source>
</evidence>
<feature type="domain" description="HAM1-like N-terminal" evidence="3">
    <location>
        <begin position="353"/>
        <end position="752"/>
    </location>
</feature>
<name>A0A9P3UML7_LYOSH</name>